<dbReference type="PANTHER" id="PTHR23074">
    <property type="entry name" value="AAA DOMAIN-CONTAINING"/>
    <property type="match status" value="1"/>
</dbReference>
<dbReference type="SUPFAM" id="SSF52540">
    <property type="entry name" value="P-loop containing nucleoside triphosphate hydrolases"/>
    <property type="match status" value="1"/>
</dbReference>
<evidence type="ECO:0000259" key="1">
    <source>
        <dbReference type="Pfam" id="PF00004"/>
    </source>
</evidence>
<name>A0ABD1XHB7_9MARC</name>
<keyword evidence="3" id="KW-1185">Reference proteome</keyword>
<dbReference type="InterPro" id="IPR027417">
    <property type="entry name" value="P-loop_NTPase"/>
</dbReference>
<dbReference type="PANTHER" id="PTHR23074:SF159">
    <property type="entry name" value="PROTEIN SUPPRESSOR OF K(+) TRANSPORT GROWTH DEFECT 1"/>
    <property type="match status" value="1"/>
</dbReference>
<dbReference type="Gene3D" id="3.40.50.300">
    <property type="entry name" value="P-loop containing nucleotide triphosphate hydrolases"/>
    <property type="match status" value="1"/>
</dbReference>
<gene>
    <name evidence="2" type="ORF">R1flu_026898</name>
</gene>
<feature type="domain" description="ATPase AAA-type core" evidence="1">
    <location>
        <begin position="4"/>
        <end position="70"/>
    </location>
</feature>
<protein>
    <recommendedName>
        <fullName evidence="1">ATPase AAA-type core domain-containing protein</fullName>
    </recommendedName>
</protein>
<proteinExistence type="predicted"/>
<evidence type="ECO:0000313" key="2">
    <source>
        <dbReference type="EMBL" id="KAL2608325.1"/>
    </source>
</evidence>
<accession>A0ABD1XHB7</accession>
<comment type="caution">
    <text evidence="2">The sequence shown here is derived from an EMBL/GenBank/DDBJ whole genome shotgun (WGS) entry which is preliminary data.</text>
</comment>
<dbReference type="InterPro" id="IPR003959">
    <property type="entry name" value="ATPase_AAA_core"/>
</dbReference>
<dbReference type="Proteomes" id="UP001605036">
    <property type="component" value="Unassembled WGS sequence"/>
</dbReference>
<dbReference type="AlphaFoldDB" id="A0ABD1XHB7"/>
<evidence type="ECO:0000313" key="3">
    <source>
        <dbReference type="Proteomes" id="UP001605036"/>
    </source>
</evidence>
<organism evidence="2 3">
    <name type="scientific">Riccia fluitans</name>
    <dbReference type="NCBI Taxonomy" id="41844"/>
    <lineage>
        <taxon>Eukaryota</taxon>
        <taxon>Viridiplantae</taxon>
        <taxon>Streptophyta</taxon>
        <taxon>Embryophyta</taxon>
        <taxon>Marchantiophyta</taxon>
        <taxon>Marchantiopsida</taxon>
        <taxon>Marchantiidae</taxon>
        <taxon>Marchantiales</taxon>
        <taxon>Ricciaceae</taxon>
        <taxon>Riccia</taxon>
    </lineage>
</organism>
<dbReference type="InterPro" id="IPR050304">
    <property type="entry name" value="MT-severing_AAA_ATPase"/>
</dbReference>
<dbReference type="Pfam" id="PF00004">
    <property type="entry name" value="AAA"/>
    <property type="match status" value="1"/>
</dbReference>
<sequence length="76" mass="8349">MLFLLTIPGTGKSYIAKAVAAEANSIYIIDLVSKWMRESEKLVAILFQMAQEQAPSVIFIEEIDSLSGTRGDLVSE</sequence>
<reference evidence="2 3" key="1">
    <citation type="submission" date="2024-09" db="EMBL/GenBank/DDBJ databases">
        <title>Chromosome-scale assembly of Riccia fluitans.</title>
        <authorList>
            <person name="Paukszto L."/>
            <person name="Sawicki J."/>
            <person name="Karawczyk K."/>
            <person name="Piernik-Szablinska J."/>
            <person name="Szczecinska M."/>
            <person name="Mazdziarz M."/>
        </authorList>
    </citation>
    <scope>NUCLEOTIDE SEQUENCE [LARGE SCALE GENOMIC DNA]</scope>
    <source>
        <strain evidence="2">Rf_01</strain>
        <tissue evidence="2">Aerial parts of the thallus</tissue>
    </source>
</reference>
<dbReference type="EMBL" id="JBHFFA010000008">
    <property type="protein sequence ID" value="KAL2608325.1"/>
    <property type="molecule type" value="Genomic_DNA"/>
</dbReference>